<dbReference type="InterPro" id="IPR041618">
    <property type="entry name" value="PKS_DE"/>
</dbReference>
<evidence type="ECO:0000256" key="5">
    <source>
        <dbReference type="ARBA" id="ARBA00023194"/>
    </source>
</evidence>
<reference evidence="10 11" key="1">
    <citation type="submission" date="2017-10" db="EMBL/GenBank/DDBJ databases">
        <title>Integration of genomic and chemical information greatly accelerates assignment of the full stereostructure of myelolactone, a potent inhibitor of myeloma from a marine-derived Micromonospora.</title>
        <authorList>
            <person name="Kim M.C."/>
            <person name="Machado H."/>
            <person name="Jensen P.R."/>
            <person name="Fenical W."/>
        </authorList>
    </citation>
    <scope>NUCLEOTIDE SEQUENCE [LARGE SCALE GENOMIC DNA]</scope>
    <source>
        <strain evidence="10 11">CNY-010</strain>
    </source>
</reference>
<keyword evidence="7" id="KW-0012">Acyltransferase</keyword>
<sequence length="4078" mass="427312">MPVGVPRHGEMELNPVANEEKLVDYLKRVTADLHRTRQRLLEMESQTHEPIAVVATACRYPGGVGSAEDLWQLVDDGIDAVTPFPEDRGWDLETLLNPDTERPGSSVTRHGGFLSDAGAFDAGFFGISPREALAMDPQQRLLLETSWELFERAGMNPRAVRGSRGGVFVGVADQDYGIALKQPPEWLEGHLLTGVTTSVASGRIAYTFGLEGPAITVDTACSSSLVALHLAVRALRGGECDMAIAGGTTVMATPRLFQEFSRQRGLAPDGRCKAFAASADGTGWGEGAGVLLLERLSDAQRNGRRILGLIRGSAVNSDGASNGLTAPNGPAQQRVIRKALADARLTTDDIDVVEAHGTGTALGDPIEADALLATYGRQRSRPLWLGSVKSNIGHTQAAAGVAGVIKMIMSMRHGVLPRTLHVDEPTPNVDWSAGDLRLLTEAQPWPRGEGVRRCAVSSFGISGTNAHVVLEEAPPAEEPAEAPQEPPAVSVVLSARTPEALRAQARRLIDVDARPVDVGFSLATARSVSRFRAGFAATDRADLASRLAALAEGAAPEPVRRDQGRTAFLFTGQGAQRLGMGSRLYAAHPVFAAAFDEVCAALDAHLEQPIRPVISGGDTEALAQTVHTQAGLFAVEVALFRLLNSWGVRPGVVIGHSIGELAAVHAAGALSLADAARLVTARGRLMQQLPTGGAMIAVRATRPEATEALGGLTGRVSIAAVNGPEAVVFSGDEEAVAEIAARFVEQGRRTHRLNVSHAFHSPHMDPMLEAFRAVAAEMTISEPVVPIVSTVTGAPISAAELADPDHWVRQVRGTVRFADAVVAAAEQGADTFVEIGPDAVLTPLGRDCAPAADFVPVLRADRDEAVTVAAALARFFERGVEVDWSRVYAGTGARTVDLPTYPFERERYWLTDGSRREEDVAAPEALALPEPPAGAPALVARLAGLDPAGWHRVLLDLVRAEAAVVLDHRSAAAIDPEVAFRELGFTSLSAVQLRDRLTGATGLELPAALVFDHPTATELATHLAALLTGGDGWEAEVAPAAILDEPIAVVAMACRYPGGIESPEQLWQLVATGGDAIGGFPADRGWDLDRLYHPDPDHPGTSYTREGGFLYGAAEFDGALFGLSPRESLAMDPQQRLILEISWEAFERAGIDPLSLRGSRTGVFAGVAGRDYGSNLTEMPEGLDGHLLTGNALSVVSGRVAYTFGLAGPALTVDTACSSSLVALHLAVQSLQRGECSMALAGGVTVMATPVEFVEFSRQRGLAPDGRCKAFSAAADGTGWGEGAGVLLLERLSDARRNGHPVLGVVRGSAVNSDGASNGLSAPNGTAQQRVIRQALATGGLRPSDVDVVEAHGTGTRLGDPIEAQALLATYGARRDADRPLWLGSVKSNIGHTQAAAGVAGVIKMVMAMRHGTLPSTLHVDEPTPHIDWSTGTIRLLREPREWPETGRVRRAAVSAFGVSGTNAHVVIEEPPTVSVPEPAPPREPALFSETPVIPWVLNARGDAALRRQAERLAAWEIGTSDPADVARALVTGRAALEHRAVVLTADDERQRALNALAGGVPHPDVVVGEAIHAGQAVFVFPGQGAQWAGMAAGLLERSVVFRDAIARCEQALAPYVDWSLTAVLRQEPDAVSLERVDVVQPASWAVMVALAEVWRAAGVAPAAVIGHSQGEIAAACVAGALDLADGARVVALRSRILLALSGRGTMASVSCSPAAVEQRIAEWPGRISLAAENAPDAVVVAGEPEAIEELLAACAADGVRARRIAVDYASHSVHVEAIRPELEEALAPVTARPPRLPFFSTTEGIGDDTAPDVSGSYWYRNLRGMVRFAPAVRAALDAGFRTFIEVSSHPVLVTTVLASAEAHGDADEVVVARTLRRDGDDVREFCTAAAEAYVRGVPVDWSAVLGLARSPLPQLPTYPFERDRYWLTAPPRPASPATGTDDDWFWSAVDRADAGLLAGRLRLESEEALRAVLPALASWRRTNRDEQVVDSWRYRVAWRPLRPGTTPVSGRWLILAPATPVRDATGTDLVAAFTADLSRLGAEPVRIDVPVDAADRSTLADLLGEASAAGPVDRVLSLLTLDDRPEPGHPDVPHGFAATVALVQAFGHAGIETPVWCLTRAAVTTGSGDPLRHPAQAPVWGFGRVMVLEHPDRWGGVADLPEIADETARERLLRHVADKSDEDQIAVRPAGLYARRLVRAPLDGAPDVRKWQPAGTVLVTGGTGAVGAHVARWLAGRGAPRLVLTSRRGPAAEGANELMAELVALGAEVTVIACDVADRAALERVFAGIPADQPLDAVFHATGVLDDGLIDTLTVEQVNRVLRAKMTAARHLHELTADLDLSAFVVLSSAGATVGAPGQGNYVPGNAYLDALAQHRRSIGLPATTVAWGAWAGTGMATGTVKELLDRHGVPAIEPRLALVALEQVLDHDETLTLVADTRWDRYYVAMTAVRPNPLFAEVPEVVRLLADRNRPGTANAAPAAGELLGRLAGRPADERRRLLVEVICGAAAAILGHTGADTVNPRRAFTELGFDSVSAVDLRNRLRTATGLRLPATLIYDYPSPAALSRHLEGELGLDEGAAGLAPEARTPVDEPIAVVGMACRFPGGVGSPEALWGVVGSGVDVVSAAPADRGWGRGWRGGFLVGAADFDAELFGISPREALAMDPQQRLLLETAWEGLERAGIDPMSLQTSRTGVFVGVSGSDYALALRDSEENSGGHVMTGNATSVIAGRVSYSFGFEGPAVTVDTACSSSLVAIHLAAQSLRSGESSLALAGGVTVMSSPLVLEEFERQGGLASDGRCRAFGVGADGTVLGEGVGVLVLERLSDARRGGRRVLAVVRGSAVNQDGASNGLTAPNGPSQQRVIRQALASAGVVASGVDVVEGHGTGTRLGDPIEAQALLATYGAGRGGGGPLWLGSVKSNIGHTQAAAGVAGVIKMVMAMRWGVLPASLHVDEPSPFVDWSVGGVELLTVSRPWPVVDRPRRAGVSSFGISGTNAHVILEQGEESGVVGPVVEGPVPLLLSGHSVQAVRDQAARLGDWLAAADADGDAVGVGGVGVGGVASGLIRSRAVLDYRAVVVAGDRGEAVAGLAGVSPVVAGSAPVVGFVFSGQGAQRWRMGEGLRRFPVFRDVLEEVCGCFPGLGEVLFGGDAEAVTATGWAQPGLFAVEVALFRLLESWNVRPGVLVGHSIGEVAAAHVAGVLSLPDACRLVSARAGLMQALPVGGVMAAVEATEAEVSVLVEVEPLVSVAAVNASRAVVVSGDEAGVRRVVAGLPGRRVRWLPVSHGFHSPLMEPMLADFAAVCEGLTFHPPRLPMVSTVTGGEADWTDPGYWVEQVRATVRFADAVRAGGDVDRWVEIGPDTVLAPMIAADDRDAVGLLRRDRDEVHTLLTGVGHLWASGTPVDWTTIVPDHGPVDLPTYPFQHQRYWPAHRTPPTTDGADWRYEIDWTLIPDLPEPAPGRWLALAAPGDTTAAACAEAFAAAGSDLSLLYTDPDESRESLVPRLQSTAAAGVLFFPAPGAGQRAVTGLVTVIQALGEANVSAPLWCVTRGAVSVAGTDDAIDPWQAALWGIGRVAALEHPDRWGGLVELSTSGEVAADAALLVRAVGSSGGEDQIALTAGSAYARRLRRTRPQPPTQPWRPAGTVLVTGGTGALGGRTAQWLAEAGAEHLLLLSRRGEHAEGAAELIAELTTAGARVTVAACDVTDRDALATVLGDLPPDLPLTAVVHTAGVLETGPLAELTPGELDAALRAKVLAAQHLHELTADRELEAFVLFSSIAGVWGSGNQGGYAAANAYLDGLAAQRRHAGLAATSVAWGAWDGGGMSEGPAAEWLSRRGVVPMDPEVAVAAMAEAVGCARPGMIVADIAWNRFVPGFTLNRRQPLIEEIDEVVALLGESEPTPGGDGAEALAGRLAGLPAAERTRILIDLVGRTAAGVLGYPDDEPVPADRAFKDLGFDSLTSVDMRRALGEATGLRLPATLVFDHPTAQALAAFLDEKLGRDMVQAGTPVLAQLDLLEATLAGLDAGDAIRPKVATRLRGLLLQWGNRGAASDSGERLDDASDEELFAFIRTELGRS</sequence>
<dbReference type="PANTHER" id="PTHR43775">
    <property type="entry name" value="FATTY ACID SYNTHASE"/>
    <property type="match status" value="1"/>
</dbReference>
<dbReference type="SMART" id="SM00827">
    <property type="entry name" value="PKS_AT"/>
    <property type="match status" value="3"/>
</dbReference>
<dbReference type="InterPro" id="IPR015083">
    <property type="entry name" value="NorB/c/GfsB-D-like_docking"/>
</dbReference>
<accession>A0A386WXZ6</accession>
<dbReference type="Pfam" id="PF08990">
    <property type="entry name" value="Docking"/>
    <property type="match status" value="1"/>
</dbReference>
<dbReference type="InterPro" id="IPR020806">
    <property type="entry name" value="PKS_PP-bd"/>
</dbReference>
<dbReference type="FunFam" id="1.10.1200.10:FF:000007">
    <property type="entry name" value="Probable polyketide synthase pks17"/>
    <property type="match status" value="3"/>
</dbReference>
<dbReference type="Pfam" id="PF08659">
    <property type="entry name" value="KR"/>
    <property type="match status" value="2"/>
</dbReference>
<dbReference type="GO" id="GO:0004312">
    <property type="term" value="F:fatty acid synthase activity"/>
    <property type="evidence" value="ECO:0007669"/>
    <property type="project" value="TreeGrafter"/>
</dbReference>
<feature type="domain" description="Carrier" evidence="8">
    <location>
        <begin position="2499"/>
        <end position="2574"/>
    </location>
</feature>
<dbReference type="SUPFAM" id="SSF55048">
    <property type="entry name" value="Probable ACP-binding domain of malonyl-CoA ACP transacylase"/>
    <property type="match status" value="3"/>
</dbReference>
<dbReference type="PROSITE" id="PS00606">
    <property type="entry name" value="KS3_1"/>
    <property type="match status" value="3"/>
</dbReference>
<gene>
    <name evidence="10" type="ORF">CSH63_31750</name>
</gene>
<protein>
    <submittedName>
        <fullName evidence="10">Polyketide synthase</fullName>
    </submittedName>
</protein>
<dbReference type="InterPro" id="IPR001227">
    <property type="entry name" value="Ac_transferase_dom_sf"/>
</dbReference>
<dbReference type="GO" id="GO:0006633">
    <property type="term" value="P:fatty acid biosynthetic process"/>
    <property type="evidence" value="ECO:0007669"/>
    <property type="project" value="InterPro"/>
</dbReference>
<dbReference type="PROSITE" id="PS52004">
    <property type="entry name" value="KS3_2"/>
    <property type="match status" value="3"/>
</dbReference>
<feature type="domain" description="Ketosynthase family 3 (KS3)" evidence="9">
    <location>
        <begin position="48"/>
        <end position="472"/>
    </location>
</feature>
<dbReference type="InterPro" id="IPR036291">
    <property type="entry name" value="NAD(P)-bd_dom_sf"/>
</dbReference>
<dbReference type="Gene3D" id="3.40.50.720">
    <property type="entry name" value="NAD(P)-binding Rossmann-like Domain"/>
    <property type="match status" value="2"/>
</dbReference>
<dbReference type="InterPro" id="IPR018201">
    <property type="entry name" value="Ketoacyl_synth_AS"/>
</dbReference>
<dbReference type="InterPro" id="IPR050091">
    <property type="entry name" value="PKS_NRPS_Biosynth_Enz"/>
</dbReference>
<evidence type="ECO:0000256" key="4">
    <source>
        <dbReference type="ARBA" id="ARBA00022679"/>
    </source>
</evidence>
<evidence type="ECO:0000256" key="1">
    <source>
        <dbReference type="ARBA" id="ARBA00001957"/>
    </source>
</evidence>
<dbReference type="FunFam" id="3.40.47.10:FF:000019">
    <property type="entry name" value="Polyketide synthase type I"/>
    <property type="match status" value="3"/>
</dbReference>
<dbReference type="SMART" id="SM01294">
    <property type="entry name" value="PKS_PP_betabranch"/>
    <property type="match status" value="3"/>
</dbReference>
<dbReference type="InterPro" id="IPR016035">
    <property type="entry name" value="Acyl_Trfase/lysoPLipase"/>
</dbReference>
<dbReference type="InterPro" id="IPR036736">
    <property type="entry name" value="ACP-like_sf"/>
</dbReference>
<evidence type="ECO:0000256" key="7">
    <source>
        <dbReference type="ARBA" id="ARBA00023315"/>
    </source>
</evidence>
<dbReference type="SUPFAM" id="SSF52151">
    <property type="entry name" value="FabD/lysophospholipase-like"/>
    <property type="match status" value="3"/>
</dbReference>
<dbReference type="InterPro" id="IPR014043">
    <property type="entry name" value="Acyl_transferase_dom"/>
</dbReference>
<dbReference type="CDD" id="cd00833">
    <property type="entry name" value="PKS"/>
    <property type="match status" value="3"/>
</dbReference>
<dbReference type="EMBL" id="CP024087">
    <property type="protein sequence ID" value="AYF31949.1"/>
    <property type="molecule type" value="Genomic_DNA"/>
</dbReference>
<dbReference type="InterPro" id="IPR057326">
    <property type="entry name" value="KR_dom"/>
</dbReference>
<dbReference type="GO" id="GO:0031177">
    <property type="term" value="F:phosphopantetheine binding"/>
    <property type="evidence" value="ECO:0007669"/>
    <property type="project" value="InterPro"/>
</dbReference>
<keyword evidence="3" id="KW-0597">Phosphoprotein</keyword>
<dbReference type="InterPro" id="IPR014031">
    <property type="entry name" value="Ketoacyl_synth_C"/>
</dbReference>
<feature type="domain" description="Ketosynthase family 3 (KS3)" evidence="9">
    <location>
        <begin position="1044"/>
        <end position="1470"/>
    </location>
</feature>
<dbReference type="InterPro" id="IPR009081">
    <property type="entry name" value="PP-bd_ACP"/>
</dbReference>
<dbReference type="PANTHER" id="PTHR43775:SF51">
    <property type="entry name" value="INACTIVE PHENOLPHTHIOCEROL SYNTHESIS POLYKETIDE SYNTHASE TYPE I PKS1-RELATED"/>
    <property type="match status" value="1"/>
</dbReference>
<dbReference type="PROSITE" id="PS50075">
    <property type="entry name" value="CARRIER"/>
    <property type="match status" value="3"/>
</dbReference>
<dbReference type="GO" id="GO:0033068">
    <property type="term" value="P:macrolide biosynthetic process"/>
    <property type="evidence" value="ECO:0007669"/>
    <property type="project" value="UniProtKB-ARBA"/>
</dbReference>
<proteinExistence type="predicted"/>
<keyword evidence="5" id="KW-0045">Antibiotic biosynthesis</keyword>
<dbReference type="InterPro" id="IPR013968">
    <property type="entry name" value="PKS_KR"/>
</dbReference>
<dbReference type="SUPFAM" id="SSF47336">
    <property type="entry name" value="ACP-like"/>
    <property type="match status" value="3"/>
</dbReference>
<dbReference type="SMART" id="SM00825">
    <property type="entry name" value="PKS_KS"/>
    <property type="match status" value="3"/>
</dbReference>
<comment type="cofactor">
    <cofactor evidence="1">
        <name>pantetheine 4'-phosphate</name>
        <dbReference type="ChEBI" id="CHEBI:47942"/>
    </cofactor>
</comment>
<dbReference type="Pfam" id="PF18369">
    <property type="entry name" value="PKS_DE"/>
    <property type="match status" value="1"/>
</dbReference>
<evidence type="ECO:0000256" key="3">
    <source>
        <dbReference type="ARBA" id="ARBA00022553"/>
    </source>
</evidence>
<dbReference type="GO" id="GO:0004315">
    <property type="term" value="F:3-oxoacyl-[acyl-carrier-protein] synthase activity"/>
    <property type="evidence" value="ECO:0007669"/>
    <property type="project" value="InterPro"/>
</dbReference>
<name>A0A386WXZ6_9ACTN</name>
<dbReference type="Proteomes" id="UP000267804">
    <property type="component" value="Chromosome"/>
</dbReference>
<feature type="domain" description="Carrier" evidence="8">
    <location>
        <begin position="952"/>
        <end position="1027"/>
    </location>
</feature>
<keyword evidence="2" id="KW-0596">Phosphopantetheine</keyword>
<dbReference type="Gene3D" id="1.10.1200.10">
    <property type="entry name" value="ACP-like"/>
    <property type="match status" value="3"/>
</dbReference>
<dbReference type="Pfam" id="PF00550">
    <property type="entry name" value="PP-binding"/>
    <property type="match status" value="3"/>
</dbReference>
<dbReference type="KEGG" id="mtua:CSH63_31750"/>
<dbReference type="FunFam" id="3.40.366.10:FF:000002">
    <property type="entry name" value="Probable polyketide synthase 2"/>
    <property type="match status" value="2"/>
</dbReference>
<dbReference type="Pfam" id="PF16197">
    <property type="entry name" value="KAsynt_C_assoc"/>
    <property type="match status" value="3"/>
</dbReference>
<dbReference type="Pfam" id="PF00698">
    <property type="entry name" value="Acyl_transf_1"/>
    <property type="match status" value="3"/>
</dbReference>
<dbReference type="CDD" id="cd08952">
    <property type="entry name" value="KR_1_SDR_x"/>
    <property type="match status" value="2"/>
</dbReference>
<evidence type="ECO:0000259" key="8">
    <source>
        <dbReference type="PROSITE" id="PS50075"/>
    </source>
</evidence>
<dbReference type="SUPFAM" id="SSF51735">
    <property type="entry name" value="NAD(P)-binding Rossmann-fold domains"/>
    <property type="match status" value="4"/>
</dbReference>
<dbReference type="InterPro" id="IPR016039">
    <property type="entry name" value="Thiolase-like"/>
</dbReference>
<dbReference type="Gene3D" id="3.40.47.10">
    <property type="match status" value="3"/>
</dbReference>
<dbReference type="PROSITE" id="PS00012">
    <property type="entry name" value="PHOSPHOPANTETHEINE"/>
    <property type="match status" value="2"/>
</dbReference>
<dbReference type="Pfam" id="PF00109">
    <property type="entry name" value="ketoacyl-synt"/>
    <property type="match status" value="3"/>
</dbReference>
<dbReference type="Pfam" id="PF02801">
    <property type="entry name" value="Ketoacyl-synt_C"/>
    <property type="match status" value="3"/>
</dbReference>
<dbReference type="Gene3D" id="3.40.366.10">
    <property type="entry name" value="Malonyl-Coenzyme A Acyl Carrier Protein, domain 2"/>
    <property type="match status" value="3"/>
</dbReference>
<dbReference type="SUPFAM" id="SSF53901">
    <property type="entry name" value="Thiolase-like"/>
    <property type="match status" value="3"/>
</dbReference>
<evidence type="ECO:0000256" key="6">
    <source>
        <dbReference type="ARBA" id="ARBA00023268"/>
    </source>
</evidence>
<keyword evidence="6" id="KW-0511">Multifunctional enzyme</keyword>
<dbReference type="NCBIfam" id="NF045894">
    <property type="entry name" value="PKS_plus_SDR"/>
    <property type="match status" value="1"/>
</dbReference>
<evidence type="ECO:0000313" key="11">
    <source>
        <dbReference type="Proteomes" id="UP000267804"/>
    </source>
</evidence>
<dbReference type="Gene3D" id="6.10.140.1830">
    <property type="match status" value="1"/>
</dbReference>
<feature type="domain" description="Ketosynthase family 3 (KS3)" evidence="9">
    <location>
        <begin position="2592"/>
        <end position="3003"/>
    </location>
</feature>
<dbReference type="SMART" id="SM00822">
    <property type="entry name" value="PKS_KR"/>
    <property type="match status" value="2"/>
</dbReference>
<dbReference type="InterPro" id="IPR016036">
    <property type="entry name" value="Malonyl_transacylase_ACP-bd"/>
</dbReference>
<organism evidence="10 11">
    <name type="scientific">Micromonospora tulbaghiae</name>
    <dbReference type="NCBI Taxonomy" id="479978"/>
    <lineage>
        <taxon>Bacteria</taxon>
        <taxon>Bacillati</taxon>
        <taxon>Actinomycetota</taxon>
        <taxon>Actinomycetes</taxon>
        <taxon>Micromonosporales</taxon>
        <taxon>Micromonosporaceae</taxon>
        <taxon>Micromonospora</taxon>
    </lineage>
</organism>
<feature type="domain" description="Carrier" evidence="8">
    <location>
        <begin position="3925"/>
        <end position="4000"/>
    </location>
</feature>
<dbReference type="InterPro" id="IPR006162">
    <property type="entry name" value="Ppantetheine_attach_site"/>
</dbReference>
<dbReference type="SMART" id="SM00823">
    <property type="entry name" value="PKS_PP"/>
    <property type="match status" value="3"/>
</dbReference>
<dbReference type="Gene3D" id="3.30.70.3290">
    <property type="match status" value="3"/>
</dbReference>
<evidence type="ECO:0000256" key="2">
    <source>
        <dbReference type="ARBA" id="ARBA00022450"/>
    </source>
</evidence>
<keyword evidence="4" id="KW-0808">Transferase</keyword>
<evidence type="ECO:0000313" key="10">
    <source>
        <dbReference type="EMBL" id="AYF31949.1"/>
    </source>
</evidence>
<dbReference type="InterPro" id="IPR032821">
    <property type="entry name" value="PKS_assoc"/>
</dbReference>
<evidence type="ECO:0000259" key="9">
    <source>
        <dbReference type="PROSITE" id="PS52004"/>
    </source>
</evidence>
<dbReference type="InterPro" id="IPR014030">
    <property type="entry name" value="Ketoacyl_synth_N"/>
</dbReference>
<dbReference type="InterPro" id="IPR020841">
    <property type="entry name" value="PKS_Beta-ketoAc_synthase_dom"/>
</dbReference>